<sequence length="332" mass="35554">MAGSRQGTHGLVDLRMVAGLLRSHSPCLLQCCERLGWGAGQQVGTRHVLPVTSHPGGLDVRGQTQVFTGVCGSSGVSCLQFNGHAVDCDVTGAEVGVENPGLVSDPAGQVLSFIQMSRRPVQIQGTRCQDRTTQVRRPGQSQSCLVLRRTDQVEGPFHAPLPNVVGSMGEEQQSTLLGGMCYSQLLPRLLCGMLHPFQQRGGHGQQAEPVGDLGNVGIGVGKQLPGMLTVFLPGRGADETVQLAQQGRSPLQRREGPVLMAVCAKCRQITFQAGRGSRFDRMEERPFGQQRLQLLCPAEGSALLGEQGLEGLPGEFLRQHSEHCADLGGERR</sequence>
<keyword evidence="2" id="KW-1185">Reference proteome</keyword>
<organism evidence="1 2">
    <name type="scientific">Thermobifida cellulosilytica TB100</name>
    <dbReference type="NCBI Taxonomy" id="665004"/>
    <lineage>
        <taxon>Bacteria</taxon>
        <taxon>Bacillati</taxon>
        <taxon>Actinomycetota</taxon>
        <taxon>Actinomycetes</taxon>
        <taxon>Streptosporangiales</taxon>
        <taxon>Nocardiopsidaceae</taxon>
        <taxon>Thermobifida</taxon>
    </lineage>
</organism>
<comment type="caution">
    <text evidence="1">The sequence shown here is derived from an EMBL/GenBank/DDBJ whole genome shotgun (WGS) entry which is preliminary data.</text>
</comment>
<accession>A0A147KFU5</accession>
<protein>
    <submittedName>
        <fullName evidence="1">Uncharacterized protein</fullName>
    </submittedName>
</protein>
<evidence type="ECO:0000313" key="2">
    <source>
        <dbReference type="Proteomes" id="UP000074382"/>
    </source>
</evidence>
<gene>
    <name evidence="1" type="ORF">AC529_13905</name>
</gene>
<proteinExistence type="predicted"/>
<dbReference type="EMBL" id="LGEM01000099">
    <property type="protein sequence ID" value="KUP96138.1"/>
    <property type="molecule type" value="Genomic_DNA"/>
</dbReference>
<dbReference type="Proteomes" id="UP000074382">
    <property type="component" value="Unassembled WGS sequence"/>
</dbReference>
<reference evidence="2" key="1">
    <citation type="journal article" date="2017" name="Acta Aliment.">
        <title>Plant polysaccharide degrading enzyme system of Thermpbifida cellulosilytica TB100 revealed by de novo genome project data.</title>
        <authorList>
            <person name="Toth A."/>
            <person name="Baka E."/>
            <person name="Luzics S."/>
            <person name="Bata-Vidacs I."/>
            <person name="Nagy I."/>
            <person name="Balint B."/>
            <person name="Herceg R."/>
            <person name="Olasz F."/>
            <person name="Wilk T."/>
            <person name="Nagy T."/>
            <person name="Kriszt B."/>
            <person name="Nagy I."/>
            <person name="Kukolya J."/>
        </authorList>
    </citation>
    <scope>NUCLEOTIDE SEQUENCE [LARGE SCALE GENOMIC DNA]</scope>
    <source>
        <strain evidence="2">TB100</strain>
    </source>
</reference>
<evidence type="ECO:0000313" key="1">
    <source>
        <dbReference type="EMBL" id="KUP96138.1"/>
    </source>
</evidence>
<name>A0A147KFU5_THECS</name>
<dbReference type="AlphaFoldDB" id="A0A147KFU5"/>